<comment type="caution">
    <text evidence="2">The sequence shown here is derived from an EMBL/GenBank/DDBJ whole genome shotgun (WGS) entry which is preliminary data.</text>
</comment>
<feature type="transmembrane region" description="Helical" evidence="1">
    <location>
        <begin position="220"/>
        <end position="242"/>
    </location>
</feature>
<keyword evidence="1" id="KW-0472">Membrane</keyword>
<keyword evidence="3" id="KW-1185">Reference proteome</keyword>
<evidence type="ECO:0000313" key="3">
    <source>
        <dbReference type="Proteomes" id="UP000477386"/>
    </source>
</evidence>
<feature type="transmembrane region" description="Helical" evidence="1">
    <location>
        <begin position="69"/>
        <end position="89"/>
    </location>
</feature>
<keyword evidence="1" id="KW-0812">Transmembrane</keyword>
<evidence type="ECO:0000313" key="2">
    <source>
        <dbReference type="EMBL" id="NEU65885.1"/>
    </source>
</evidence>
<feature type="transmembrane region" description="Helical" evidence="1">
    <location>
        <begin position="193"/>
        <end position="214"/>
    </location>
</feature>
<dbReference type="RefSeq" id="WP_164035180.1">
    <property type="nucleotide sequence ID" value="NZ_JAAGNZ010000001.1"/>
</dbReference>
<feature type="transmembrane region" description="Helical" evidence="1">
    <location>
        <begin position="12"/>
        <end position="31"/>
    </location>
</feature>
<evidence type="ECO:0000256" key="1">
    <source>
        <dbReference type="SAM" id="Phobius"/>
    </source>
</evidence>
<reference evidence="2 3" key="1">
    <citation type="submission" date="2020-02" db="EMBL/GenBank/DDBJ databases">
        <title>Draft genome sequence of two Spirosoma agri KCTC 52727 and Spirosoma terrae KCTC 52035.</title>
        <authorList>
            <person name="Rojas J."/>
            <person name="Ambika Manirajan B."/>
            <person name="Ratering S."/>
            <person name="Suarez C."/>
            <person name="Schnell S."/>
        </authorList>
    </citation>
    <scope>NUCLEOTIDE SEQUENCE [LARGE SCALE GENOMIC DNA]</scope>
    <source>
        <strain evidence="2 3">KCTC 52727</strain>
    </source>
</reference>
<keyword evidence="1" id="KW-1133">Transmembrane helix</keyword>
<name>A0A6M0IDQ4_9BACT</name>
<feature type="transmembrane region" description="Helical" evidence="1">
    <location>
        <begin position="43"/>
        <end position="62"/>
    </location>
</feature>
<sequence length="338" mass="37761">MSIHLPLVKLRWIALFIGLALLTVFVEMAVVRSAAFSQRAGQLAPGVIFDLIVGIPLLFYLFVVRRFGLSIRSLLFVLGGAMVVTMLILPRNQFHLIGLLRNGLLVVELTIAGYVLTQIRHILRHYRQLQAINPDFVINMQASLDTVLGRTALNRILVSELSVLRYSLFGWWAPVEKIEADSVFTTYRKSGQVALTVGIILVGLIETAGIHLLINRWNPTAAWIATLVGLYGLLFLVADLTASVKRPVLVRNDHVLLRFGLRGQVYISKEHIKRVDSIRDKPTPSPETMNGTLLSTPNVLLTLWNLTEARGPLGSQRSVRRIALFVDDKDEFIDKLTA</sequence>
<gene>
    <name evidence="2" type="ORF">GK091_03255</name>
</gene>
<organism evidence="2 3">
    <name type="scientific">Spirosoma agri</name>
    <dbReference type="NCBI Taxonomy" id="1987381"/>
    <lineage>
        <taxon>Bacteria</taxon>
        <taxon>Pseudomonadati</taxon>
        <taxon>Bacteroidota</taxon>
        <taxon>Cytophagia</taxon>
        <taxon>Cytophagales</taxon>
        <taxon>Cytophagaceae</taxon>
        <taxon>Spirosoma</taxon>
    </lineage>
</organism>
<accession>A0A6M0IDQ4</accession>
<feature type="transmembrane region" description="Helical" evidence="1">
    <location>
        <begin position="95"/>
        <end position="117"/>
    </location>
</feature>
<dbReference type="EMBL" id="JAAGNZ010000001">
    <property type="protein sequence ID" value="NEU65885.1"/>
    <property type="molecule type" value="Genomic_DNA"/>
</dbReference>
<proteinExistence type="predicted"/>
<dbReference type="Proteomes" id="UP000477386">
    <property type="component" value="Unassembled WGS sequence"/>
</dbReference>
<protein>
    <submittedName>
        <fullName evidence="2">Uncharacterized protein</fullName>
    </submittedName>
</protein>
<dbReference type="AlphaFoldDB" id="A0A6M0IDQ4"/>